<feature type="transmembrane region" description="Helical" evidence="10">
    <location>
        <begin position="243"/>
        <end position="263"/>
    </location>
</feature>
<keyword evidence="8 10" id="KW-0675">Receptor</keyword>
<protein>
    <recommendedName>
        <fullName evidence="10">Odorant receptor</fullName>
    </recommendedName>
</protein>
<keyword evidence="4 10" id="KW-0812">Transmembrane</keyword>
<organism evidence="11">
    <name type="scientific">Apriona germarii</name>
    <name type="common">Mulberry longhorn beetle</name>
    <name type="synonym">Lamia germarii</name>
    <dbReference type="NCBI Taxonomy" id="157307"/>
    <lineage>
        <taxon>Eukaryota</taxon>
        <taxon>Metazoa</taxon>
        <taxon>Ecdysozoa</taxon>
        <taxon>Arthropoda</taxon>
        <taxon>Hexapoda</taxon>
        <taxon>Insecta</taxon>
        <taxon>Pterygota</taxon>
        <taxon>Neoptera</taxon>
        <taxon>Endopterygota</taxon>
        <taxon>Coleoptera</taxon>
        <taxon>Polyphaga</taxon>
        <taxon>Cucujiformia</taxon>
        <taxon>Chrysomeloidea</taxon>
        <taxon>Cerambycidae</taxon>
        <taxon>Lamiinae</taxon>
        <taxon>Batocerini</taxon>
        <taxon>Apriona</taxon>
    </lineage>
</organism>
<reference evidence="11" key="1">
    <citation type="journal article" date="2020" name="Front. Physiol.">
        <title>Identification and Expression Profile of Olfactory Receptor Genes Based on Apriona germari (Hope) Antennal Transcriptome.</title>
        <authorList>
            <person name="Qian J.L."/>
            <person name="Mang D.Z."/>
            <person name="Lv G.C."/>
            <person name="Ye J."/>
            <person name="Li Z.Q."/>
            <person name="Chu B."/>
            <person name="Sun L."/>
            <person name="Liu Y.J."/>
            <person name="Zhang L.W."/>
        </authorList>
    </citation>
    <scope>NUCLEOTIDE SEQUENCE</scope>
    <source>
        <tissue evidence="11">Antenna</tissue>
    </source>
</reference>
<comment type="similarity">
    <text evidence="10">Belongs to the insect chemoreceptor superfamily. Heteromeric odorant receptor channel (TC 1.A.69) family.</text>
</comment>
<feature type="transmembrane region" description="Helical" evidence="10">
    <location>
        <begin position="275"/>
        <end position="297"/>
    </location>
</feature>
<feature type="transmembrane region" description="Helical" evidence="10">
    <location>
        <begin position="55"/>
        <end position="75"/>
    </location>
</feature>
<feature type="transmembrane region" description="Helical" evidence="10">
    <location>
        <begin position="116"/>
        <end position="134"/>
    </location>
</feature>
<evidence type="ECO:0000256" key="2">
    <source>
        <dbReference type="ARBA" id="ARBA00022475"/>
    </source>
</evidence>
<feature type="transmembrane region" description="Helical" evidence="10">
    <location>
        <begin position="21"/>
        <end position="43"/>
    </location>
</feature>
<dbReference type="PANTHER" id="PTHR21137">
    <property type="entry name" value="ODORANT RECEPTOR"/>
    <property type="match status" value="1"/>
</dbReference>
<comment type="caution">
    <text evidence="10">Lacks conserved residue(s) required for the propagation of feature annotation.</text>
</comment>
<evidence type="ECO:0000256" key="4">
    <source>
        <dbReference type="ARBA" id="ARBA00022692"/>
    </source>
</evidence>
<keyword evidence="6 10" id="KW-1133">Transmembrane helix</keyword>
<reference evidence="11" key="2">
    <citation type="submission" date="2020-06" db="EMBL/GenBank/DDBJ databases">
        <authorList>
            <person name="Qian J."/>
        </authorList>
    </citation>
    <scope>NUCLEOTIDE SEQUENCE</scope>
    <source>
        <tissue evidence="11">Antenna</tissue>
    </source>
</reference>
<dbReference type="Pfam" id="PF02949">
    <property type="entry name" value="7tm_6"/>
    <property type="match status" value="1"/>
</dbReference>
<dbReference type="GO" id="GO:0005886">
    <property type="term" value="C:plasma membrane"/>
    <property type="evidence" value="ECO:0007669"/>
    <property type="project" value="UniProtKB-SubCell"/>
</dbReference>
<dbReference type="GO" id="GO:0004984">
    <property type="term" value="F:olfactory receptor activity"/>
    <property type="evidence" value="ECO:0007669"/>
    <property type="project" value="InterPro"/>
</dbReference>
<dbReference type="AlphaFoldDB" id="A0A7H9SQW9"/>
<evidence type="ECO:0000256" key="8">
    <source>
        <dbReference type="ARBA" id="ARBA00023170"/>
    </source>
</evidence>
<evidence type="ECO:0000256" key="9">
    <source>
        <dbReference type="ARBA" id="ARBA00023224"/>
    </source>
</evidence>
<keyword evidence="9 10" id="KW-0807">Transducer</keyword>
<keyword evidence="3 10" id="KW-0716">Sensory transduction</keyword>
<dbReference type="InterPro" id="IPR004117">
    <property type="entry name" value="7tm6_olfct_rcpt"/>
</dbReference>
<dbReference type="GO" id="GO:0007165">
    <property type="term" value="P:signal transduction"/>
    <property type="evidence" value="ECO:0007669"/>
    <property type="project" value="UniProtKB-KW"/>
</dbReference>
<name>A0A7H9SQW9_APRGE</name>
<comment type="subcellular location">
    <subcellularLocation>
        <location evidence="1 10">Cell membrane</location>
        <topology evidence="1 10">Multi-pass membrane protein</topology>
    </subcellularLocation>
</comment>
<keyword evidence="2" id="KW-1003">Cell membrane</keyword>
<evidence type="ECO:0000256" key="10">
    <source>
        <dbReference type="RuleBase" id="RU351113"/>
    </source>
</evidence>
<feature type="transmembrane region" description="Helical" evidence="10">
    <location>
        <begin position="346"/>
        <end position="366"/>
    </location>
</feature>
<accession>A0A7H9SQW9</accession>
<evidence type="ECO:0000313" key="11">
    <source>
        <dbReference type="EMBL" id="QNH68028.1"/>
    </source>
</evidence>
<evidence type="ECO:0000256" key="5">
    <source>
        <dbReference type="ARBA" id="ARBA00022725"/>
    </source>
</evidence>
<evidence type="ECO:0000256" key="1">
    <source>
        <dbReference type="ARBA" id="ARBA00004651"/>
    </source>
</evidence>
<sequence length="374" mass="43323">MSMIFGGFYPIKDKKYKALRILSAVILMTLSSLYNLLGLIFGFQQISNVAVFSELISYLLTGLSFSCKIVNVFYYKNNLLLLDDMLRNPIISELETEEEEMVVKNNLKFGQTLKKFYKIYITSIFAVQFLYPLINNSDHKSLPLQLWFPFNQEEHYYTFYCIETLFIFSPCYFNVILDLLNILLMDMCAAQFELLKHRLKQFGADFTTGEAVEDDKLLFEKLKKIITYQNHVYRCSELVGETFSMGSLCQLACSVVILSFVIFKTAVTPIKSMQFLKMATYSFLMMTQISLFCYYGQKVLNSSSTVAEACFMSKWYNCSLRIQKHLVIVMNRGNQPVIMKAGQFPLTLQTLMSIWSSAYSFLTILMQMYRKGDS</sequence>
<evidence type="ECO:0000256" key="6">
    <source>
        <dbReference type="ARBA" id="ARBA00022989"/>
    </source>
</evidence>
<evidence type="ECO:0000256" key="3">
    <source>
        <dbReference type="ARBA" id="ARBA00022606"/>
    </source>
</evidence>
<keyword evidence="7 10" id="KW-0472">Membrane</keyword>
<dbReference type="EMBL" id="MT598219">
    <property type="protein sequence ID" value="QNH68028.1"/>
    <property type="molecule type" value="mRNA"/>
</dbReference>
<keyword evidence="5 10" id="KW-0552">Olfaction</keyword>
<dbReference type="PANTHER" id="PTHR21137:SF35">
    <property type="entry name" value="ODORANT RECEPTOR 19A-RELATED"/>
    <property type="match status" value="1"/>
</dbReference>
<proteinExistence type="evidence at transcript level"/>
<dbReference type="GO" id="GO:0005549">
    <property type="term" value="F:odorant binding"/>
    <property type="evidence" value="ECO:0007669"/>
    <property type="project" value="InterPro"/>
</dbReference>
<evidence type="ECO:0000256" key="7">
    <source>
        <dbReference type="ARBA" id="ARBA00023136"/>
    </source>
</evidence>